<reference evidence="1" key="1">
    <citation type="submission" date="2015-09" db="EMBL/GenBank/DDBJ databases">
        <authorList>
            <person name="Jackson K.R."/>
            <person name="Lunt B.L."/>
            <person name="Fisher J.N.B."/>
            <person name="Gardner A.V."/>
            <person name="Bailey M.E."/>
            <person name="Deus L.M."/>
            <person name="Earl A.S."/>
            <person name="Gibby P.D."/>
            <person name="Hartmann K.A."/>
            <person name="Liu J.E."/>
            <person name="Manci A.M."/>
            <person name="Nielsen D.A."/>
            <person name="Solomon M.B."/>
            <person name="Breakwell D.P."/>
            <person name="Burnett S.H."/>
            <person name="Grose J.H."/>
        </authorList>
    </citation>
    <scope>NUCLEOTIDE SEQUENCE</scope>
    <source>
        <strain evidence="1">7805</strain>
    </source>
</reference>
<sequence>MNKEFINLQLFNLSQNLLEIVGLPPRDCNCKKCESGMIFECYRCHKLVPWCQGATDDYLDWCNACVADYMRTEGFSED</sequence>
<organism evidence="1">
    <name type="scientific">Planktothrix agardhii</name>
    <name type="common">Oscillatoria agardhii</name>
    <dbReference type="NCBI Taxonomy" id="1160"/>
    <lineage>
        <taxon>Bacteria</taxon>
        <taxon>Bacillati</taxon>
        <taxon>Cyanobacteriota</taxon>
        <taxon>Cyanophyceae</taxon>
        <taxon>Oscillatoriophycideae</taxon>
        <taxon>Oscillatoriales</taxon>
        <taxon>Microcoleaceae</taxon>
        <taxon>Planktothrix</taxon>
    </lineage>
</organism>
<dbReference type="EMBL" id="LO018305">
    <property type="protein sequence ID" value="CUM62356.1"/>
    <property type="molecule type" value="Genomic_DNA"/>
</dbReference>
<proteinExistence type="predicted"/>
<dbReference type="AlphaFoldDB" id="A0A1J1JPV3"/>
<protein>
    <submittedName>
        <fullName evidence="1">Uncharacterized protein</fullName>
    </submittedName>
</protein>
<gene>
    <name evidence="1" type="ORF">PLAM_mp0061</name>
</gene>
<accession>A0A1J1JPV3</accession>
<dbReference type="RefSeq" id="WP_254034930.1">
    <property type="nucleotide sequence ID" value="NZ_LR882951.1"/>
</dbReference>
<evidence type="ECO:0000313" key="1">
    <source>
        <dbReference type="EMBL" id="CUM62356.1"/>
    </source>
</evidence>
<name>A0A1J1JPV3_PLAAG</name>